<protein>
    <recommendedName>
        <fullName evidence="4">Secreted protein</fullName>
    </recommendedName>
</protein>
<organism evidence="2 3">
    <name type="scientific">Mycena alexandri</name>
    <dbReference type="NCBI Taxonomy" id="1745969"/>
    <lineage>
        <taxon>Eukaryota</taxon>
        <taxon>Fungi</taxon>
        <taxon>Dikarya</taxon>
        <taxon>Basidiomycota</taxon>
        <taxon>Agaricomycotina</taxon>
        <taxon>Agaricomycetes</taxon>
        <taxon>Agaricomycetidae</taxon>
        <taxon>Agaricales</taxon>
        <taxon>Marasmiineae</taxon>
        <taxon>Mycenaceae</taxon>
        <taxon>Mycena</taxon>
    </lineage>
</organism>
<keyword evidence="3" id="KW-1185">Reference proteome</keyword>
<keyword evidence="1" id="KW-0732">Signal</keyword>
<evidence type="ECO:0008006" key="4">
    <source>
        <dbReference type="Google" id="ProtNLM"/>
    </source>
</evidence>
<evidence type="ECO:0000313" key="2">
    <source>
        <dbReference type="EMBL" id="KAJ7041881.1"/>
    </source>
</evidence>
<dbReference type="EMBL" id="JARJCM010000014">
    <property type="protein sequence ID" value="KAJ7041881.1"/>
    <property type="molecule type" value="Genomic_DNA"/>
</dbReference>
<feature type="chain" id="PRO_5042023799" description="Secreted protein" evidence="1">
    <location>
        <begin position="22"/>
        <end position="217"/>
    </location>
</feature>
<evidence type="ECO:0000313" key="3">
    <source>
        <dbReference type="Proteomes" id="UP001218188"/>
    </source>
</evidence>
<dbReference type="AlphaFoldDB" id="A0AAD6T8V6"/>
<dbReference type="Proteomes" id="UP001218188">
    <property type="component" value="Unassembled WGS sequence"/>
</dbReference>
<reference evidence="2" key="1">
    <citation type="submission" date="2023-03" db="EMBL/GenBank/DDBJ databases">
        <title>Massive genome expansion in bonnet fungi (Mycena s.s.) driven by repeated elements and novel gene families across ecological guilds.</title>
        <authorList>
            <consortium name="Lawrence Berkeley National Laboratory"/>
            <person name="Harder C.B."/>
            <person name="Miyauchi S."/>
            <person name="Viragh M."/>
            <person name="Kuo A."/>
            <person name="Thoen E."/>
            <person name="Andreopoulos B."/>
            <person name="Lu D."/>
            <person name="Skrede I."/>
            <person name="Drula E."/>
            <person name="Henrissat B."/>
            <person name="Morin E."/>
            <person name="Kohler A."/>
            <person name="Barry K."/>
            <person name="LaButti K."/>
            <person name="Morin E."/>
            <person name="Salamov A."/>
            <person name="Lipzen A."/>
            <person name="Mereny Z."/>
            <person name="Hegedus B."/>
            <person name="Baldrian P."/>
            <person name="Stursova M."/>
            <person name="Weitz H."/>
            <person name="Taylor A."/>
            <person name="Grigoriev I.V."/>
            <person name="Nagy L.G."/>
            <person name="Martin F."/>
            <person name="Kauserud H."/>
        </authorList>
    </citation>
    <scope>NUCLEOTIDE SEQUENCE</scope>
    <source>
        <strain evidence="2">CBHHK200</strain>
    </source>
</reference>
<gene>
    <name evidence="2" type="ORF">C8F04DRAFT_110537</name>
</gene>
<feature type="signal peptide" evidence="1">
    <location>
        <begin position="1"/>
        <end position="21"/>
    </location>
</feature>
<proteinExistence type="predicted"/>
<accession>A0AAD6T8V6</accession>
<sequence length="217" mass="24236">MHPKLAGTMCFIGLMITSQRAMVSWDRRRATRFRLHTLCRPENFGHRHLFWIVDLFPGRSNGTFQLGIPSLAGDSRVLVGGLDAHHLLGPTGWTILHLQEISTRATTGRDLGLRCACSGINGRIVTPKLGSGVWCTTPTVERCQKVSGLWGRMGFNSPGPNSHVIFFPLAPRLPAHWHPAFRLSFFRFIHAMCESQPAGIRYSVFQVLPGVSNRIIR</sequence>
<comment type="caution">
    <text evidence="2">The sequence shown here is derived from an EMBL/GenBank/DDBJ whole genome shotgun (WGS) entry which is preliminary data.</text>
</comment>
<evidence type="ECO:0000256" key="1">
    <source>
        <dbReference type="SAM" id="SignalP"/>
    </source>
</evidence>
<name>A0AAD6T8V6_9AGAR</name>